<evidence type="ECO:0000313" key="3">
    <source>
        <dbReference type="Proteomes" id="UP000265462"/>
    </source>
</evidence>
<sequence>MDVRELAIQQLKTVLDPELGINVVDLGLIYDLKIEDGHINVLMTLTTPGCPLHDSIAGGVKRALEHIDGIRDVRVQVTWNPPWTPERMSEDALRQLGHFTTMPSKER</sequence>
<dbReference type="Proteomes" id="UP000265462">
    <property type="component" value="Chromosome"/>
</dbReference>
<dbReference type="EMBL" id="CP025074">
    <property type="protein sequence ID" value="AUI36217.1"/>
    <property type="molecule type" value="Genomic_DNA"/>
</dbReference>
<name>A0ABM6QL79_BACCL</name>
<gene>
    <name evidence="2" type="ORF">CWI35_06405</name>
</gene>
<evidence type="ECO:0000259" key="1">
    <source>
        <dbReference type="Pfam" id="PF01883"/>
    </source>
</evidence>
<dbReference type="PANTHER" id="PTHR42831">
    <property type="entry name" value="FE-S PROTEIN MATURATION AUXILIARY FACTOR YITW"/>
    <property type="match status" value="1"/>
</dbReference>
<reference evidence="2 3" key="1">
    <citation type="submission" date="2018-02" db="EMBL/GenBank/DDBJ databases">
        <title>Complete genome and methylome analysis of Bacillus caldolyticus.</title>
        <authorList>
            <person name="Fomenkov A.I."/>
            <person name="Mersha F."/>
            <person name="Vincze T."/>
            <person name="Roberts R.J."/>
        </authorList>
    </citation>
    <scope>NUCLEOTIDE SEQUENCE [LARGE SCALE GENOMIC DNA]</scope>
    <source>
        <strain evidence="2 3">NEB414</strain>
    </source>
</reference>
<dbReference type="Gene3D" id="3.30.300.130">
    <property type="entry name" value="Fe-S cluster assembly (FSCA)"/>
    <property type="match status" value="1"/>
</dbReference>
<protein>
    <submittedName>
        <fullName evidence="2">FeS assembly SUF system protein</fullName>
    </submittedName>
</protein>
<dbReference type="InterPro" id="IPR052339">
    <property type="entry name" value="Fe-S_Maturation_MIP18"/>
</dbReference>
<dbReference type="PANTHER" id="PTHR42831:SF1">
    <property type="entry name" value="FE-S PROTEIN MATURATION AUXILIARY FACTOR YITW"/>
    <property type="match status" value="1"/>
</dbReference>
<accession>A0ABM6QL79</accession>
<dbReference type="RefSeq" id="WP_119877596.1">
    <property type="nucleotide sequence ID" value="NZ_CP025074.1"/>
</dbReference>
<organism evidence="2 3">
    <name type="scientific">Bacillus caldolyticus</name>
    <dbReference type="NCBI Taxonomy" id="1394"/>
    <lineage>
        <taxon>Bacteria</taxon>
        <taxon>Bacillati</taxon>
        <taxon>Bacillota</taxon>
        <taxon>Bacilli</taxon>
        <taxon>Bacillales</taxon>
        <taxon>Anoxybacillaceae</taxon>
        <taxon>Geobacillus</taxon>
        <taxon>Geobacillus thermoleovorans group</taxon>
    </lineage>
</organism>
<evidence type="ECO:0000313" key="2">
    <source>
        <dbReference type="EMBL" id="AUI36217.1"/>
    </source>
</evidence>
<dbReference type="InterPro" id="IPR034904">
    <property type="entry name" value="FSCA_dom_sf"/>
</dbReference>
<proteinExistence type="predicted"/>
<dbReference type="Pfam" id="PF01883">
    <property type="entry name" value="FeS_assembly_P"/>
    <property type="match status" value="1"/>
</dbReference>
<feature type="domain" description="MIP18 family-like" evidence="1">
    <location>
        <begin position="10"/>
        <end position="77"/>
    </location>
</feature>
<dbReference type="SUPFAM" id="SSF117916">
    <property type="entry name" value="Fe-S cluster assembly (FSCA) domain-like"/>
    <property type="match status" value="1"/>
</dbReference>
<keyword evidence="3" id="KW-1185">Reference proteome</keyword>
<dbReference type="InterPro" id="IPR002744">
    <property type="entry name" value="MIP18-like"/>
</dbReference>